<dbReference type="NCBIfam" id="TIGR02976">
    <property type="entry name" value="phageshock_pspB"/>
    <property type="match status" value="1"/>
</dbReference>
<evidence type="ECO:0000256" key="2">
    <source>
        <dbReference type="SAM" id="Phobius"/>
    </source>
</evidence>
<dbReference type="RefSeq" id="WP_207988162.1">
    <property type="nucleotide sequence ID" value="NZ_CP071794.1"/>
</dbReference>
<protein>
    <submittedName>
        <fullName evidence="3">Envelope stress response membrane protein PspB</fullName>
    </submittedName>
</protein>
<gene>
    <name evidence="3" type="primary">pspB</name>
    <name evidence="3" type="ORF">J4G78_01665</name>
</gene>
<dbReference type="Proteomes" id="UP000663923">
    <property type="component" value="Chromosome"/>
</dbReference>
<evidence type="ECO:0000256" key="1">
    <source>
        <dbReference type="SAM" id="MobiDB-lite"/>
    </source>
</evidence>
<evidence type="ECO:0000313" key="3">
    <source>
        <dbReference type="EMBL" id="QTD56340.1"/>
    </source>
</evidence>
<keyword evidence="2" id="KW-0472">Membrane</keyword>
<keyword evidence="4" id="KW-1185">Reference proteome</keyword>
<proteinExistence type="predicted"/>
<keyword evidence="2" id="KW-0812">Transmembrane</keyword>
<feature type="transmembrane region" description="Helical" evidence="2">
    <location>
        <begin position="6"/>
        <end position="26"/>
    </location>
</feature>
<name>A0ABX7T800_9SPHN</name>
<reference evidence="3 4" key="1">
    <citation type="submission" date="2021-03" db="EMBL/GenBank/DDBJ databases">
        <title>Complete genome of Parasphingorhabdus_sp.JHSY0214.</title>
        <authorList>
            <person name="Yoo J.H."/>
            <person name="Bae J.W."/>
        </authorList>
    </citation>
    <scope>NUCLEOTIDE SEQUENCE [LARGE SCALE GENOMIC DNA]</scope>
    <source>
        <strain evidence="3 4">JHSY0214</strain>
    </source>
</reference>
<organism evidence="3 4">
    <name type="scientific">Parasphingorhabdus cellanae</name>
    <dbReference type="NCBI Taxonomy" id="2806553"/>
    <lineage>
        <taxon>Bacteria</taxon>
        <taxon>Pseudomonadati</taxon>
        <taxon>Pseudomonadota</taxon>
        <taxon>Alphaproteobacteria</taxon>
        <taxon>Sphingomonadales</taxon>
        <taxon>Sphingomonadaceae</taxon>
        <taxon>Parasphingorhabdus</taxon>
    </lineage>
</organism>
<dbReference type="EMBL" id="CP071794">
    <property type="protein sequence ID" value="QTD56340.1"/>
    <property type="molecule type" value="Genomic_DNA"/>
</dbReference>
<keyword evidence="2" id="KW-1133">Transmembrane helix</keyword>
<feature type="region of interest" description="Disordered" evidence="1">
    <location>
        <begin position="68"/>
        <end position="99"/>
    </location>
</feature>
<evidence type="ECO:0000313" key="4">
    <source>
        <dbReference type="Proteomes" id="UP000663923"/>
    </source>
</evidence>
<accession>A0ABX7T800</accession>
<dbReference type="Pfam" id="PF06667">
    <property type="entry name" value="PspB"/>
    <property type="match status" value="1"/>
</dbReference>
<dbReference type="InterPro" id="IPR009554">
    <property type="entry name" value="Phageshock_PspB"/>
</dbReference>
<sequence length="99" mass="11610">MENILVPIFVVGMLFIGLPWIIFHYVTKWKTAATITNEDEQLLDELHSMARRLDDRMETIERIMAADNPDWRQSALPNASNDPKPTLENFDNLLKKERR</sequence>